<evidence type="ECO:0000313" key="9">
    <source>
        <dbReference type="EMBL" id="BCJ94990.1"/>
    </source>
</evidence>
<dbReference type="Proteomes" id="UP000515561">
    <property type="component" value="Chromosome"/>
</dbReference>
<evidence type="ECO:0000256" key="3">
    <source>
        <dbReference type="ARBA" id="ARBA00022801"/>
    </source>
</evidence>
<keyword evidence="5 6" id="KW-0326">Glycosidase</keyword>
<reference evidence="9 10" key="1">
    <citation type="journal article" date="2016" name="Int. J. Syst. Evol. Microbiol.">
        <title>Descriptions of Anaerotaenia torta gen. nov., sp. nov. and Anaerocolumna cellulosilytica gen. nov., sp. nov. isolated from a methanogenic reactor of cattle waste.</title>
        <authorList>
            <person name="Uek A."/>
            <person name="Ohtaki Y."/>
            <person name="Kaku N."/>
            <person name="Ueki K."/>
        </authorList>
    </citation>
    <scope>NUCLEOTIDE SEQUENCE [LARGE SCALE GENOMIC DNA]</scope>
    <source>
        <strain evidence="9 10">SN021</strain>
    </source>
</reference>
<keyword evidence="4" id="KW-0624">Polysaccharide degradation</keyword>
<accession>A0A6S6R6A0</accession>
<dbReference type="GO" id="GO:0005975">
    <property type="term" value="P:carbohydrate metabolic process"/>
    <property type="evidence" value="ECO:0007669"/>
    <property type="project" value="InterPro"/>
</dbReference>
<dbReference type="GO" id="GO:0008061">
    <property type="term" value="F:chitin binding"/>
    <property type="evidence" value="ECO:0007669"/>
    <property type="project" value="InterPro"/>
</dbReference>
<keyword evidence="4" id="KW-0119">Carbohydrate metabolism</keyword>
<protein>
    <recommendedName>
        <fullName evidence="2">chitinase</fullName>
        <ecNumber evidence="2">3.2.1.14</ecNumber>
    </recommendedName>
</protein>
<dbReference type="GO" id="GO:0008843">
    <property type="term" value="F:endochitinase activity"/>
    <property type="evidence" value="ECO:0007669"/>
    <property type="project" value="UniProtKB-EC"/>
</dbReference>
<dbReference type="Pfam" id="PF00704">
    <property type="entry name" value="Glyco_hydro_18"/>
    <property type="match status" value="1"/>
</dbReference>
<dbReference type="PROSITE" id="PS01095">
    <property type="entry name" value="GH18_1"/>
    <property type="match status" value="1"/>
</dbReference>
<dbReference type="InterPro" id="IPR001223">
    <property type="entry name" value="Glyco_hydro18_cat"/>
</dbReference>
<comment type="similarity">
    <text evidence="7">Belongs to the glycosyl hydrolase 18 family.</text>
</comment>
<dbReference type="InterPro" id="IPR011583">
    <property type="entry name" value="Chitinase_II/V-like_cat"/>
</dbReference>
<gene>
    <name evidence="9" type="ORF">acsn021_25590</name>
</gene>
<dbReference type="InterPro" id="IPR050314">
    <property type="entry name" value="Glycosyl_Hydrlase_18"/>
</dbReference>
<dbReference type="PANTHER" id="PTHR11177:SF317">
    <property type="entry name" value="CHITINASE 12-RELATED"/>
    <property type="match status" value="1"/>
</dbReference>
<dbReference type="InterPro" id="IPR017853">
    <property type="entry name" value="GH"/>
</dbReference>
<dbReference type="InterPro" id="IPR029070">
    <property type="entry name" value="Chitinase_insertion_sf"/>
</dbReference>
<evidence type="ECO:0000259" key="8">
    <source>
        <dbReference type="PROSITE" id="PS51910"/>
    </source>
</evidence>
<dbReference type="Gene3D" id="3.10.50.10">
    <property type="match status" value="1"/>
</dbReference>
<keyword evidence="10" id="KW-1185">Reference proteome</keyword>
<evidence type="ECO:0000256" key="1">
    <source>
        <dbReference type="ARBA" id="ARBA00000822"/>
    </source>
</evidence>
<dbReference type="SMART" id="SM00636">
    <property type="entry name" value="Glyco_18"/>
    <property type="match status" value="1"/>
</dbReference>
<dbReference type="PANTHER" id="PTHR11177">
    <property type="entry name" value="CHITINASE"/>
    <property type="match status" value="1"/>
</dbReference>
<evidence type="ECO:0000256" key="4">
    <source>
        <dbReference type="ARBA" id="ARBA00023024"/>
    </source>
</evidence>
<dbReference type="AlphaFoldDB" id="A0A6S6R6A0"/>
<feature type="domain" description="GH18" evidence="8">
    <location>
        <begin position="9"/>
        <end position="359"/>
    </location>
</feature>
<dbReference type="Gene3D" id="3.20.20.80">
    <property type="entry name" value="Glycosidases"/>
    <property type="match status" value="1"/>
</dbReference>
<name>A0A6S6R6A0_9FIRM</name>
<evidence type="ECO:0000313" key="10">
    <source>
        <dbReference type="Proteomes" id="UP000515561"/>
    </source>
</evidence>
<dbReference type="KEGG" id="acel:acsn021_25590"/>
<evidence type="ECO:0000256" key="6">
    <source>
        <dbReference type="RuleBase" id="RU000489"/>
    </source>
</evidence>
<dbReference type="EC" id="3.2.1.14" evidence="2"/>
<sequence length="359" mass="40899">MEAEKKEAERIIGYYPAWAKYAGYGPEKIPVDKLTHINYAFANISNNLTISLGYPEVDESNIKELQSLKKSNPNLKILISVGGWSWSGRFSEVAKTDASRTKFADSCVAFLNKYGFDGLDIDWEYPVSGGLIPKNASPKDKQNFTLLLKKLREKLNAKSAKTGKTYLLSFAGGSGNWYVNNVELSKLHRYVDYASVMSYDIHGPWEQYANFNAPLFNNTDTPKGQNIWSVDSSITVWLNAGFPKEKLVMGIPFYGYRYIVSNNTNKGLYQLYKSGTAISFQTIYKDYLTNPDYTEYFHKASKVPWLYNGSDFITYENTKSVTDKAKYIKEKNLGGVMIWELSQDYNQILLDTIYKNLQD</sequence>
<dbReference type="CDD" id="cd06548">
    <property type="entry name" value="GH18_chitinase"/>
    <property type="match status" value="1"/>
</dbReference>
<keyword evidence="3 6" id="KW-0378">Hydrolase</keyword>
<proteinExistence type="inferred from homology"/>
<evidence type="ECO:0000256" key="5">
    <source>
        <dbReference type="ARBA" id="ARBA00023295"/>
    </source>
</evidence>
<dbReference type="EMBL" id="AP023367">
    <property type="protein sequence ID" value="BCJ94990.1"/>
    <property type="molecule type" value="Genomic_DNA"/>
</dbReference>
<dbReference type="RefSeq" id="WP_184088590.1">
    <property type="nucleotide sequence ID" value="NZ_AP023367.1"/>
</dbReference>
<dbReference type="PROSITE" id="PS51910">
    <property type="entry name" value="GH18_2"/>
    <property type="match status" value="1"/>
</dbReference>
<evidence type="ECO:0000256" key="7">
    <source>
        <dbReference type="RuleBase" id="RU004453"/>
    </source>
</evidence>
<comment type="catalytic activity">
    <reaction evidence="1">
        <text>Random endo-hydrolysis of N-acetyl-beta-D-glucosaminide (1-&gt;4)-beta-linkages in chitin and chitodextrins.</text>
        <dbReference type="EC" id="3.2.1.14"/>
    </reaction>
</comment>
<keyword evidence="4" id="KW-0146">Chitin degradation</keyword>
<evidence type="ECO:0000256" key="2">
    <source>
        <dbReference type="ARBA" id="ARBA00012729"/>
    </source>
</evidence>
<organism evidence="9 10">
    <name type="scientific">Anaerocolumna cellulosilytica</name>
    <dbReference type="NCBI Taxonomy" id="433286"/>
    <lineage>
        <taxon>Bacteria</taxon>
        <taxon>Bacillati</taxon>
        <taxon>Bacillota</taxon>
        <taxon>Clostridia</taxon>
        <taxon>Lachnospirales</taxon>
        <taxon>Lachnospiraceae</taxon>
        <taxon>Anaerocolumna</taxon>
    </lineage>
</organism>
<dbReference type="GO" id="GO:0006032">
    <property type="term" value="P:chitin catabolic process"/>
    <property type="evidence" value="ECO:0007669"/>
    <property type="project" value="UniProtKB-KW"/>
</dbReference>
<dbReference type="InterPro" id="IPR001579">
    <property type="entry name" value="Glyco_hydro_18_chit_AS"/>
</dbReference>
<dbReference type="SUPFAM" id="SSF51445">
    <property type="entry name" value="(Trans)glycosidases"/>
    <property type="match status" value="1"/>
</dbReference>